<keyword evidence="1" id="KW-1133">Transmembrane helix</keyword>
<sequence>MLAASPIFLVLVKSGIEDISYFIQNINYVGAQGGDLQKIFNELLNWYSLFPNKILALLVVILVTFLNYKKSDLYSWSLLLLPILAYDYSAKLDIQQSLKFINNYIVFFPLLFLLHFRDKVVRKLFILIFIPSLFAGLTFIWSSSNGFYAAGLGFFPASLALSYIIVHLIHNRKTAIQSKQWLSILLPSIIIVLLIFMQNSVYRDEPIKELTAKVEFGPYKGLYTTKEKRDFLQTFSTDILSFSKHKSIFFYSHIPGGYLFSTSKPAGNTLWVFTYTKDFSVYSDYFYDYPKPEVVFRMKFMIAEDFLPITYQKDNVLNQFINNQYNIIHSNQYYDVLIENK</sequence>
<keyword evidence="1" id="KW-0812">Transmembrane</keyword>
<proteinExistence type="predicted"/>
<keyword evidence="1" id="KW-0472">Membrane</keyword>
<dbReference type="EMBL" id="JAAIWM010000003">
    <property type="protein sequence ID" value="NEY72353.1"/>
    <property type="molecule type" value="Genomic_DNA"/>
</dbReference>
<feature type="transmembrane region" description="Helical" evidence="1">
    <location>
        <begin position="73"/>
        <end position="89"/>
    </location>
</feature>
<dbReference type="Proteomes" id="UP000481043">
    <property type="component" value="Unassembled WGS sequence"/>
</dbReference>
<feature type="transmembrane region" description="Helical" evidence="1">
    <location>
        <begin position="181"/>
        <end position="202"/>
    </location>
</feature>
<name>A0A6M0Q7W6_9BACI</name>
<reference evidence="2 3" key="1">
    <citation type="submission" date="2020-02" db="EMBL/GenBank/DDBJ databases">
        <title>Bacillus aquiflavi sp. nov., isolated from yellow water of strong flavor Chinese baijiu in Yibin region of China.</title>
        <authorList>
            <person name="Xie J."/>
        </authorList>
    </citation>
    <scope>NUCLEOTIDE SEQUENCE [LARGE SCALE GENOMIC DNA]</scope>
    <source>
        <strain evidence="2 3">SA4</strain>
    </source>
</reference>
<feature type="transmembrane region" description="Helical" evidence="1">
    <location>
        <begin position="124"/>
        <end position="141"/>
    </location>
</feature>
<evidence type="ECO:0000313" key="3">
    <source>
        <dbReference type="Proteomes" id="UP000481043"/>
    </source>
</evidence>
<accession>A0A6M0Q7W6</accession>
<feature type="transmembrane region" description="Helical" evidence="1">
    <location>
        <begin position="101"/>
        <end position="117"/>
    </location>
</feature>
<dbReference type="AlphaFoldDB" id="A0A6M0Q7W6"/>
<keyword evidence="3" id="KW-1185">Reference proteome</keyword>
<gene>
    <name evidence="2" type="ORF">G4D63_11510</name>
</gene>
<feature type="transmembrane region" description="Helical" evidence="1">
    <location>
        <begin position="147"/>
        <end position="169"/>
    </location>
</feature>
<feature type="transmembrane region" description="Helical" evidence="1">
    <location>
        <begin position="46"/>
        <end position="66"/>
    </location>
</feature>
<organism evidence="2 3">
    <name type="scientific">Bacillus mesophilus</name>
    <dbReference type="NCBI Taxonomy" id="1808955"/>
    <lineage>
        <taxon>Bacteria</taxon>
        <taxon>Bacillati</taxon>
        <taxon>Bacillota</taxon>
        <taxon>Bacilli</taxon>
        <taxon>Bacillales</taxon>
        <taxon>Bacillaceae</taxon>
        <taxon>Bacillus</taxon>
    </lineage>
</organism>
<evidence type="ECO:0000313" key="2">
    <source>
        <dbReference type="EMBL" id="NEY72353.1"/>
    </source>
</evidence>
<dbReference type="RefSeq" id="WP_163179800.1">
    <property type="nucleotide sequence ID" value="NZ_JAAIWM010000003.1"/>
</dbReference>
<evidence type="ECO:0000256" key="1">
    <source>
        <dbReference type="SAM" id="Phobius"/>
    </source>
</evidence>
<comment type="caution">
    <text evidence="2">The sequence shown here is derived from an EMBL/GenBank/DDBJ whole genome shotgun (WGS) entry which is preliminary data.</text>
</comment>
<protein>
    <submittedName>
        <fullName evidence="2">Uncharacterized protein</fullName>
    </submittedName>
</protein>